<reference evidence="9 10" key="1">
    <citation type="submission" date="2019-03" db="EMBL/GenBank/DDBJ databases">
        <title>Single cell metagenomics reveals metabolic interactions within the superorganism composed of flagellate Streblomastix strix and complex community of Bacteroidetes bacteria on its surface.</title>
        <authorList>
            <person name="Treitli S.C."/>
            <person name="Kolisko M."/>
            <person name="Husnik F."/>
            <person name="Keeling P."/>
            <person name="Hampl V."/>
        </authorList>
    </citation>
    <scope>NUCLEOTIDE SEQUENCE [LARGE SCALE GENOMIC DNA]</scope>
    <source>
        <strain evidence="9">ST1C</strain>
    </source>
</reference>
<feature type="compositionally biased region" description="Low complexity" evidence="7">
    <location>
        <begin position="553"/>
        <end position="569"/>
    </location>
</feature>
<dbReference type="GO" id="GO:0005813">
    <property type="term" value="C:centrosome"/>
    <property type="evidence" value="ECO:0007669"/>
    <property type="project" value="UniProtKB-SubCell"/>
</dbReference>
<dbReference type="InterPro" id="IPR006599">
    <property type="entry name" value="CARP_motif"/>
</dbReference>
<feature type="region of interest" description="Disordered" evidence="7">
    <location>
        <begin position="603"/>
        <end position="625"/>
    </location>
</feature>
<feature type="region of interest" description="Disordered" evidence="7">
    <location>
        <begin position="392"/>
        <end position="422"/>
    </location>
</feature>
<comment type="similarity">
    <text evidence="3">Belongs to the TBCC family.</text>
</comment>
<dbReference type="Pfam" id="PF07986">
    <property type="entry name" value="TBCC"/>
    <property type="match status" value="1"/>
</dbReference>
<dbReference type="InterPro" id="IPR012945">
    <property type="entry name" value="Tubulin-bd_cofactor_C_dom"/>
</dbReference>
<feature type="region of interest" description="Disordered" evidence="7">
    <location>
        <begin position="530"/>
        <end position="569"/>
    </location>
</feature>
<organism evidence="9 10">
    <name type="scientific">Streblomastix strix</name>
    <dbReference type="NCBI Taxonomy" id="222440"/>
    <lineage>
        <taxon>Eukaryota</taxon>
        <taxon>Metamonada</taxon>
        <taxon>Preaxostyla</taxon>
        <taxon>Oxymonadida</taxon>
        <taxon>Streblomastigidae</taxon>
        <taxon>Streblomastix</taxon>
    </lineage>
</organism>
<evidence type="ECO:0000259" key="8">
    <source>
        <dbReference type="PROSITE" id="PS51329"/>
    </source>
</evidence>
<sequence>ASNNIKPSLRELQKKMEMEKSLHSYISTHIKDALFLLTACDDPSIIQQIIPLSLESSFINQSPPGGQSNTGALSARRSNNALQYTQQTMDQAELKAETFDIMRVIMSGGQNLQTEEKYLHILTNLWSESPEVAIPINVLIEWLSKNLQYNSDRYPQISLSQQALLTQSDGDTSREWGDGEDIINQSPRSPHIMGLKSDRDTSGSRENLCPIQMNQNISFLGCPLIVSVNKLTSMHAPREPVAARILACSKSHIYILGPVQSASVLSCESSTIFIGAVATVLSISNSSRITVIAAAGRVKISNSSDVIIHTLTPSPILLTQGCRGIVLAPYNAIYTALNTNLATAHLESRSCTCWDKAHTPDIASQQSQIPSQLQQGSQLNTQTYSQMSVDMALDQSPPQSPKSGLSGQTLYPHQSSSQQTSVIGSSPYHTLMQPAQFTLFTVPFAVSEQQSMDLPINLPEMYRIEIIQRQQVQQEMSSLIHEMEQGLDAESKERLQQAIQKRFKDWLYVSGHMRQIHDLIHLVDQSSRLQSGQPTLSPTRGNVTHLTPQPLMQQQQQQQQQQSHSPASMLAAVAAASGVVSDGQVGMRGAGGNELLSPPVMRMARGGAQGAPNRGGNARGPATFH</sequence>
<dbReference type="InterPro" id="IPR039589">
    <property type="entry name" value="TBCC1"/>
</dbReference>
<evidence type="ECO:0000256" key="4">
    <source>
        <dbReference type="ARBA" id="ARBA00017559"/>
    </source>
</evidence>
<dbReference type="InterPro" id="IPR017901">
    <property type="entry name" value="C-CAP_CF_C-like"/>
</dbReference>
<evidence type="ECO:0000256" key="3">
    <source>
        <dbReference type="ARBA" id="ARBA00008848"/>
    </source>
</evidence>
<comment type="subcellular location">
    <subcellularLocation>
        <location evidence="1">Cytoplasm</location>
        <location evidence="1">Cytoskeleton</location>
        <location evidence="1">Microtubule organizing center</location>
        <location evidence="1">Centrosome</location>
    </subcellularLocation>
    <subcellularLocation>
        <location evidence="2">Cytoplasm</location>
        <location evidence="2">Cytoskeleton</location>
        <location evidence="2">Spindle pole</location>
    </subcellularLocation>
</comment>
<dbReference type="PANTHER" id="PTHR16052:SF0">
    <property type="entry name" value="TBCC DOMAIN-CONTAINING PROTEIN 1"/>
    <property type="match status" value="1"/>
</dbReference>
<evidence type="ECO:0000313" key="10">
    <source>
        <dbReference type="Proteomes" id="UP000324800"/>
    </source>
</evidence>
<comment type="caution">
    <text evidence="9">The sequence shown here is derived from an EMBL/GenBank/DDBJ whole genome shotgun (WGS) entry which is preliminary data.</text>
</comment>
<dbReference type="PANTHER" id="PTHR16052">
    <property type="entry name" value="TBCC DOMAIN-CONTAINING PROTEIN 1"/>
    <property type="match status" value="1"/>
</dbReference>
<evidence type="ECO:0000256" key="5">
    <source>
        <dbReference type="ARBA" id="ARBA00022490"/>
    </source>
</evidence>
<protein>
    <recommendedName>
        <fullName evidence="4">TBCC domain-containing protein 1</fullName>
    </recommendedName>
</protein>
<keyword evidence="6" id="KW-0206">Cytoskeleton</keyword>
<dbReference type="Gene3D" id="2.160.20.70">
    <property type="match status" value="1"/>
</dbReference>
<dbReference type="EMBL" id="SNRW01006190">
    <property type="protein sequence ID" value="KAA6383548.1"/>
    <property type="molecule type" value="Genomic_DNA"/>
</dbReference>
<feature type="compositionally biased region" description="Polar residues" evidence="7">
    <location>
        <begin position="401"/>
        <end position="413"/>
    </location>
</feature>
<dbReference type="SMART" id="SM00673">
    <property type="entry name" value="CARP"/>
    <property type="match status" value="1"/>
</dbReference>
<keyword evidence="5" id="KW-0963">Cytoplasm</keyword>
<evidence type="ECO:0000256" key="6">
    <source>
        <dbReference type="ARBA" id="ARBA00023212"/>
    </source>
</evidence>
<gene>
    <name evidence="9" type="ORF">EZS28_020923</name>
</gene>
<evidence type="ECO:0000256" key="7">
    <source>
        <dbReference type="SAM" id="MobiDB-lite"/>
    </source>
</evidence>
<feature type="non-terminal residue" evidence="9">
    <location>
        <position position="1"/>
    </location>
</feature>
<evidence type="ECO:0000313" key="9">
    <source>
        <dbReference type="EMBL" id="KAA6383548.1"/>
    </source>
</evidence>
<evidence type="ECO:0000256" key="2">
    <source>
        <dbReference type="ARBA" id="ARBA00004647"/>
    </source>
</evidence>
<dbReference type="Proteomes" id="UP000324800">
    <property type="component" value="Unassembled WGS sequence"/>
</dbReference>
<feature type="region of interest" description="Disordered" evidence="7">
    <location>
        <begin position="168"/>
        <end position="204"/>
    </location>
</feature>
<dbReference type="AlphaFoldDB" id="A0A5J4VLR9"/>
<feature type="domain" description="C-CAP/cofactor C-like" evidence="8">
    <location>
        <begin position="210"/>
        <end position="347"/>
    </location>
</feature>
<feature type="compositionally biased region" description="Polar residues" evidence="7">
    <location>
        <begin position="530"/>
        <end position="552"/>
    </location>
</feature>
<dbReference type="InterPro" id="IPR016098">
    <property type="entry name" value="CAP/MinC_C"/>
</dbReference>
<accession>A0A5J4VLR9</accession>
<name>A0A5J4VLR9_9EUKA</name>
<dbReference type="OrthoDB" id="427777at2759"/>
<dbReference type="GO" id="GO:0000922">
    <property type="term" value="C:spindle pole"/>
    <property type="evidence" value="ECO:0007669"/>
    <property type="project" value="UniProtKB-SubCell"/>
</dbReference>
<proteinExistence type="inferred from homology"/>
<dbReference type="PROSITE" id="PS51329">
    <property type="entry name" value="C_CAP_COFACTOR_C"/>
    <property type="match status" value="1"/>
</dbReference>
<evidence type="ECO:0000256" key="1">
    <source>
        <dbReference type="ARBA" id="ARBA00004300"/>
    </source>
</evidence>